<sequence length="46" mass="5257">MANERHASAVRWCRIIHWYASASAILIGNDFGSHKGCHYTRYGHVL</sequence>
<gene>
    <name evidence="1" type="ORF">EDC26_11334</name>
</gene>
<keyword evidence="2" id="KW-1185">Reference proteome</keyword>
<proteinExistence type="predicted"/>
<organism evidence="1 2">
    <name type="scientific">Paralcaligenes ureilyticus</name>
    <dbReference type="NCBI Taxonomy" id="627131"/>
    <lineage>
        <taxon>Bacteria</taxon>
        <taxon>Pseudomonadati</taxon>
        <taxon>Pseudomonadota</taxon>
        <taxon>Betaproteobacteria</taxon>
        <taxon>Burkholderiales</taxon>
        <taxon>Alcaligenaceae</taxon>
        <taxon>Paralcaligenes</taxon>
    </lineage>
</organism>
<name>A0A4R3LZ85_9BURK</name>
<dbReference type="Proteomes" id="UP000295525">
    <property type="component" value="Unassembled WGS sequence"/>
</dbReference>
<dbReference type="AlphaFoldDB" id="A0A4R3LZ85"/>
<evidence type="ECO:0000313" key="1">
    <source>
        <dbReference type="EMBL" id="TCT04057.1"/>
    </source>
</evidence>
<reference evidence="1 2" key="1">
    <citation type="submission" date="2019-03" db="EMBL/GenBank/DDBJ databases">
        <title>Genomic Encyclopedia of Type Strains, Phase IV (KMG-IV): sequencing the most valuable type-strain genomes for metagenomic binning, comparative biology and taxonomic classification.</title>
        <authorList>
            <person name="Goeker M."/>
        </authorList>
    </citation>
    <scope>NUCLEOTIDE SEQUENCE [LARGE SCALE GENOMIC DNA]</scope>
    <source>
        <strain evidence="1 2">DSM 24591</strain>
    </source>
</reference>
<protein>
    <submittedName>
        <fullName evidence="1">Uncharacterized protein</fullName>
    </submittedName>
</protein>
<dbReference type="EMBL" id="SMAJ01000013">
    <property type="protein sequence ID" value="TCT04057.1"/>
    <property type="molecule type" value="Genomic_DNA"/>
</dbReference>
<comment type="caution">
    <text evidence="1">The sequence shown here is derived from an EMBL/GenBank/DDBJ whole genome shotgun (WGS) entry which is preliminary data.</text>
</comment>
<accession>A0A4R3LZ85</accession>
<evidence type="ECO:0000313" key="2">
    <source>
        <dbReference type="Proteomes" id="UP000295525"/>
    </source>
</evidence>